<dbReference type="EMBL" id="CAJNOG010000128">
    <property type="protein sequence ID" value="CAF0983585.1"/>
    <property type="molecule type" value="Genomic_DNA"/>
</dbReference>
<dbReference type="Proteomes" id="UP000663845">
    <property type="component" value="Unassembled WGS sequence"/>
</dbReference>
<evidence type="ECO:0000313" key="2">
    <source>
        <dbReference type="EMBL" id="CAF0983585.1"/>
    </source>
</evidence>
<gene>
    <name evidence="2" type="ORF">JYZ213_LOCUS15062</name>
</gene>
<proteinExistence type="predicted"/>
<organism evidence="2 3">
    <name type="scientific">Adineta steineri</name>
    <dbReference type="NCBI Taxonomy" id="433720"/>
    <lineage>
        <taxon>Eukaryota</taxon>
        <taxon>Metazoa</taxon>
        <taxon>Spiralia</taxon>
        <taxon>Gnathifera</taxon>
        <taxon>Rotifera</taxon>
        <taxon>Eurotatoria</taxon>
        <taxon>Bdelloidea</taxon>
        <taxon>Adinetida</taxon>
        <taxon>Adinetidae</taxon>
        <taxon>Adineta</taxon>
    </lineage>
</organism>
<comment type="caution">
    <text evidence="2">The sequence shown here is derived from an EMBL/GenBank/DDBJ whole genome shotgun (WGS) entry which is preliminary data.</text>
</comment>
<evidence type="ECO:0000313" key="3">
    <source>
        <dbReference type="Proteomes" id="UP000663845"/>
    </source>
</evidence>
<feature type="signal peptide" evidence="1">
    <location>
        <begin position="1"/>
        <end position="23"/>
    </location>
</feature>
<accession>A0A814FDG6</accession>
<dbReference type="AlphaFoldDB" id="A0A814FDG6"/>
<keyword evidence="1" id="KW-0732">Signal</keyword>
<name>A0A814FDG6_9BILA</name>
<evidence type="ECO:0000256" key="1">
    <source>
        <dbReference type="SAM" id="SignalP"/>
    </source>
</evidence>
<protein>
    <submittedName>
        <fullName evidence="2">Uncharacterized protein</fullName>
    </submittedName>
</protein>
<reference evidence="2" key="1">
    <citation type="submission" date="2021-02" db="EMBL/GenBank/DDBJ databases">
        <authorList>
            <person name="Nowell W R."/>
        </authorList>
    </citation>
    <scope>NUCLEOTIDE SEQUENCE</scope>
</reference>
<sequence>MKSQVLTLLLLTIGAHLFQSTHQYRLQKREINEYHLTEFIVTSCSADKVDVFIQNLCDQTLQSALMGLTEFIVTSCSADKVDVFIQNLCDQTLQSALMGHFPFLTYYCNEFGSGNRYCNNINRYTLAAQDAGTKRSLSRRFIRSLNEQEINTKVDLEQKLIVKICMKKVDKHSTEIDRFCNLTLQQIQQGRYPEIKSLCKFHPGFNYCRDVLSSSSLYSLPSSLLSSPSSTITPDSHRTSVPLEFSKLSDVESVIDQQRMNKNINKSPLS</sequence>
<feature type="chain" id="PRO_5032317486" evidence="1">
    <location>
        <begin position="24"/>
        <end position="270"/>
    </location>
</feature>